<evidence type="ECO:0000256" key="2">
    <source>
        <dbReference type="ARBA" id="ARBA00008814"/>
    </source>
</evidence>
<organism evidence="7 8">
    <name type="scientific">Endobacterium cereale</name>
    <dbReference type="NCBI Taxonomy" id="2663029"/>
    <lineage>
        <taxon>Bacteria</taxon>
        <taxon>Pseudomonadati</taxon>
        <taxon>Pseudomonadota</taxon>
        <taxon>Alphaproteobacteria</taxon>
        <taxon>Hyphomicrobiales</taxon>
        <taxon>Rhizobiaceae</taxon>
        <taxon>Endobacterium</taxon>
    </lineage>
</organism>
<gene>
    <name evidence="7" type="ORF">GAO09_00950</name>
</gene>
<sequence>MSDVSSELQSRKSKMADVSRRQVLRGLGSGLALPAMAGAGLALPPLAAPALAQAGEIRFEHAFGTTILEKPATRVVSIGYNTQDPLLALGTPPVGIREWFGARPYAVWPWAESYLGDAKPTVISGEVSIEIIASLQPDLIVGVGSGISKAEYDVLSQVAPVLMQPADNPSYGTRWDIQTEMYGRALGNVDKANELIAANKALFAAARERHPEWAGKTGVCAYNFNGETGAFIGSDTRATFMGELGFKLTPKLAETKTTQGFYAPLSPEDLSALDADLLVWISSFDTVPDIVKLPMRKTLKAHKEGREVMAGSLIAGALSFGSVLSLPFALKEMESDITLALDGDPATKVASSVKAGLAP</sequence>
<evidence type="ECO:0000259" key="6">
    <source>
        <dbReference type="PROSITE" id="PS50983"/>
    </source>
</evidence>
<protein>
    <submittedName>
        <fullName evidence="7">ABC transporter substrate-binding protein</fullName>
    </submittedName>
</protein>
<evidence type="ECO:0000256" key="4">
    <source>
        <dbReference type="ARBA" id="ARBA00022496"/>
    </source>
</evidence>
<dbReference type="InterPro" id="IPR051313">
    <property type="entry name" value="Bact_iron-sidero_bind"/>
</dbReference>
<dbReference type="GO" id="GO:1901678">
    <property type="term" value="P:iron coordination entity transport"/>
    <property type="evidence" value="ECO:0007669"/>
    <property type="project" value="UniProtKB-ARBA"/>
</dbReference>
<name>A0A6A8A188_9HYPH</name>
<keyword evidence="4" id="KW-0406">Ion transport</keyword>
<dbReference type="EMBL" id="WIXI01000022">
    <property type="protein sequence ID" value="MQY44642.1"/>
    <property type="molecule type" value="Genomic_DNA"/>
</dbReference>
<dbReference type="Gene3D" id="3.40.50.1980">
    <property type="entry name" value="Nitrogenase molybdenum iron protein domain"/>
    <property type="match status" value="2"/>
</dbReference>
<comment type="subcellular location">
    <subcellularLocation>
        <location evidence="1">Cell envelope</location>
    </subcellularLocation>
</comment>
<dbReference type="SUPFAM" id="SSF53807">
    <property type="entry name" value="Helical backbone' metal receptor"/>
    <property type="match status" value="1"/>
</dbReference>
<dbReference type="RefSeq" id="WP_153352199.1">
    <property type="nucleotide sequence ID" value="NZ_JAYKOO010000003.1"/>
</dbReference>
<dbReference type="InterPro" id="IPR006311">
    <property type="entry name" value="TAT_signal"/>
</dbReference>
<keyword evidence="4" id="KW-0410">Iron transport</keyword>
<dbReference type="PANTHER" id="PTHR30532">
    <property type="entry name" value="IRON III DICITRATE-BINDING PERIPLASMIC PROTEIN"/>
    <property type="match status" value="1"/>
</dbReference>
<evidence type="ECO:0000313" key="7">
    <source>
        <dbReference type="EMBL" id="MQY44642.1"/>
    </source>
</evidence>
<keyword evidence="8" id="KW-1185">Reference proteome</keyword>
<dbReference type="PROSITE" id="PS50983">
    <property type="entry name" value="FE_B12_PBP"/>
    <property type="match status" value="1"/>
</dbReference>
<comment type="similarity">
    <text evidence="2">Belongs to the bacterial solute-binding protein 8 family.</text>
</comment>
<feature type="domain" description="Fe/B12 periplasmic-binding" evidence="6">
    <location>
        <begin position="74"/>
        <end position="341"/>
    </location>
</feature>
<dbReference type="AlphaFoldDB" id="A0A6A8A188"/>
<dbReference type="PROSITE" id="PS51318">
    <property type="entry name" value="TAT"/>
    <property type="match status" value="1"/>
</dbReference>
<keyword evidence="3" id="KW-0813">Transport</keyword>
<keyword evidence="5" id="KW-0732">Signal</keyword>
<evidence type="ECO:0000313" key="8">
    <source>
        <dbReference type="Proteomes" id="UP000435138"/>
    </source>
</evidence>
<comment type="caution">
    <text evidence="7">The sequence shown here is derived from an EMBL/GenBank/DDBJ whole genome shotgun (WGS) entry which is preliminary data.</text>
</comment>
<keyword evidence="4" id="KW-0408">Iron</keyword>
<reference evidence="7 8" key="1">
    <citation type="submission" date="2019-11" db="EMBL/GenBank/DDBJ databases">
        <title>Genome analysis of Rhizobacterium cereale a novel genus and species isolated from maize roots in North Spain.</title>
        <authorList>
            <person name="Menendez E."/>
            <person name="Flores-Felix J.D."/>
            <person name="Ramirez-Bahena M.-H."/>
            <person name="Igual J.M."/>
            <person name="Garcia-Fraile P."/>
            <person name="Peix A."/>
            <person name="Velazquez E."/>
        </authorList>
    </citation>
    <scope>NUCLEOTIDE SEQUENCE [LARGE SCALE GENOMIC DNA]</scope>
    <source>
        <strain evidence="7 8">RZME27</strain>
    </source>
</reference>
<dbReference type="PANTHER" id="PTHR30532:SF24">
    <property type="entry name" value="FERRIC ENTEROBACTIN-BINDING PERIPLASMIC PROTEIN FEPB"/>
    <property type="match status" value="1"/>
</dbReference>
<dbReference type="InterPro" id="IPR002491">
    <property type="entry name" value="ABC_transptr_periplasmic_BD"/>
</dbReference>
<dbReference type="GO" id="GO:0030288">
    <property type="term" value="C:outer membrane-bounded periplasmic space"/>
    <property type="evidence" value="ECO:0007669"/>
    <property type="project" value="TreeGrafter"/>
</dbReference>
<dbReference type="Pfam" id="PF01497">
    <property type="entry name" value="Peripla_BP_2"/>
    <property type="match status" value="1"/>
</dbReference>
<proteinExistence type="inferred from homology"/>
<evidence type="ECO:0000256" key="3">
    <source>
        <dbReference type="ARBA" id="ARBA00022448"/>
    </source>
</evidence>
<accession>A0A6A8A188</accession>
<evidence type="ECO:0000256" key="5">
    <source>
        <dbReference type="ARBA" id="ARBA00022729"/>
    </source>
</evidence>
<dbReference type="Proteomes" id="UP000435138">
    <property type="component" value="Unassembled WGS sequence"/>
</dbReference>
<evidence type="ECO:0000256" key="1">
    <source>
        <dbReference type="ARBA" id="ARBA00004196"/>
    </source>
</evidence>